<feature type="transmembrane region" description="Helical" evidence="1">
    <location>
        <begin position="74"/>
        <end position="97"/>
    </location>
</feature>
<name>A0A1Y5TIE6_9RHOB</name>
<keyword evidence="1" id="KW-1133">Transmembrane helix</keyword>
<evidence type="ECO:0000256" key="1">
    <source>
        <dbReference type="SAM" id="Phobius"/>
    </source>
</evidence>
<dbReference type="Pfam" id="PF07331">
    <property type="entry name" value="TctB"/>
    <property type="match status" value="1"/>
</dbReference>
<feature type="transmembrane region" description="Helical" evidence="1">
    <location>
        <begin position="131"/>
        <end position="152"/>
    </location>
</feature>
<feature type="domain" description="DUF1468" evidence="2">
    <location>
        <begin position="9"/>
        <end position="161"/>
    </location>
</feature>
<keyword evidence="4" id="KW-1185">Reference proteome</keyword>
<dbReference type="EMBL" id="FWFZ01000015">
    <property type="protein sequence ID" value="SLN61064.1"/>
    <property type="molecule type" value="Genomic_DNA"/>
</dbReference>
<evidence type="ECO:0000313" key="4">
    <source>
        <dbReference type="Proteomes" id="UP000193900"/>
    </source>
</evidence>
<feature type="transmembrane region" description="Helical" evidence="1">
    <location>
        <begin position="103"/>
        <end position="124"/>
    </location>
</feature>
<accession>A0A1Y5TIE6</accession>
<gene>
    <name evidence="3" type="ORF">ROA7023_02835</name>
</gene>
<sequence length="161" mass="17282">MRMATADRITAVVFFALGIAMLVGGYTMDRLPIRQIHPLSIPGLVPMILGALLALCAVLLLFQAGDREESSPEMLMVGGSITRLVLTIVLTVGYGAIMVDRLPFFWATAIFITAFMLVFSWSAASDGRARAVVIAKSVGFGGIAAFGIVMLFQEAFLVRLP</sequence>
<protein>
    <submittedName>
        <fullName evidence="3">Tripartite tricarboxylate transporter TctB family protein</fullName>
    </submittedName>
</protein>
<proteinExistence type="predicted"/>
<organism evidence="3 4">
    <name type="scientific">Roseisalinus antarcticus</name>
    <dbReference type="NCBI Taxonomy" id="254357"/>
    <lineage>
        <taxon>Bacteria</taxon>
        <taxon>Pseudomonadati</taxon>
        <taxon>Pseudomonadota</taxon>
        <taxon>Alphaproteobacteria</taxon>
        <taxon>Rhodobacterales</taxon>
        <taxon>Roseobacteraceae</taxon>
        <taxon>Roseisalinus</taxon>
    </lineage>
</organism>
<dbReference type="Proteomes" id="UP000193900">
    <property type="component" value="Unassembled WGS sequence"/>
</dbReference>
<keyword evidence="1" id="KW-0472">Membrane</keyword>
<keyword evidence="1" id="KW-0812">Transmembrane</keyword>
<dbReference type="InterPro" id="IPR009936">
    <property type="entry name" value="DUF1468"/>
</dbReference>
<evidence type="ECO:0000259" key="2">
    <source>
        <dbReference type="Pfam" id="PF07331"/>
    </source>
</evidence>
<feature type="transmembrane region" description="Helical" evidence="1">
    <location>
        <begin position="40"/>
        <end position="62"/>
    </location>
</feature>
<reference evidence="3 4" key="1">
    <citation type="submission" date="2017-03" db="EMBL/GenBank/DDBJ databases">
        <authorList>
            <person name="Afonso C.L."/>
            <person name="Miller P.J."/>
            <person name="Scott M.A."/>
            <person name="Spackman E."/>
            <person name="Goraichik I."/>
            <person name="Dimitrov K.M."/>
            <person name="Suarez D.L."/>
            <person name="Swayne D.E."/>
        </authorList>
    </citation>
    <scope>NUCLEOTIDE SEQUENCE [LARGE SCALE GENOMIC DNA]</scope>
    <source>
        <strain evidence="3 4">CECT 7023</strain>
    </source>
</reference>
<dbReference type="AlphaFoldDB" id="A0A1Y5TIE6"/>
<feature type="transmembrane region" description="Helical" evidence="1">
    <location>
        <begin position="9"/>
        <end position="28"/>
    </location>
</feature>
<evidence type="ECO:0000313" key="3">
    <source>
        <dbReference type="EMBL" id="SLN61064.1"/>
    </source>
</evidence>